<keyword evidence="1" id="KW-0472">Membrane</keyword>
<organism evidence="2 3">
    <name type="scientific">Cryobacterium glaciale</name>
    <dbReference type="NCBI Taxonomy" id="1259145"/>
    <lineage>
        <taxon>Bacteria</taxon>
        <taxon>Bacillati</taxon>
        <taxon>Actinomycetota</taxon>
        <taxon>Actinomycetes</taxon>
        <taxon>Micrococcales</taxon>
        <taxon>Microbacteriaceae</taxon>
        <taxon>Cryobacterium</taxon>
    </lineage>
</organism>
<gene>
    <name evidence="2" type="ORF">E3O06_01800</name>
</gene>
<reference evidence="2 3" key="1">
    <citation type="submission" date="2019-03" db="EMBL/GenBank/DDBJ databases">
        <title>Genomics of glacier-inhabiting Cryobacterium strains.</title>
        <authorList>
            <person name="Liu Q."/>
            <person name="Xin Y.-H."/>
        </authorList>
    </citation>
    <scope>NUCLEOTIDE SEQUENCE [LARGE SCALE GENOMIC DNA]</scope>
    <source>
        <strain evidence="2 3">HLT2-23</strain>
    </source>
</reference>
<dbReference type="Proteomes" id="UP000298173">
    <property type="component" value="Unassembled WGS sequence"/>
</dbReference>
<dbReference type="RefSeq" id="WP_134501328.1">
    <property type="nucleotide sequence ID" value="NZ_SOEY01000006.1"/>
</dbReference>
<dbReference type="AlphaFoldDB" id="A0A4R8V1N9"/>
<feature type="transmembrane region" description="Helical" evidence="1">
    <location>
        <begin position="83"/>
        <end position="108"/>
    </location>
</feature>
<accession>A0A4R8V1N9</accession>
<keyword evidence="3" id="KW-1185">Reference proteome</keyword>
<comment type="caution">
    <text evidence="2">The sequence shown here is derived from an EMBL/GenBank/DDBJ whole genome shotgun (WGS) entry which is preliminary data.</text>
</comment>
<evidence type="ECO:0000256" key="1">
    <source>
        <dbReference type="SAM" id="Phobius"/>
    </source>
</evidence>
<protein>
    <submittedName>
        <fullName evidence="2">Uncharacterized protein</fullName>
    </submittedName>
</protein>
<keyword evidence="1" id="KW-1133">Transmembrane helix</keyword>
<name>A0A4R8V1N9_9MICO</name>
<sequence>MDDSDNIFVTRGRTDRRLREKVLFAVLPAEEVVTIRGFALVKRAFRIHRTLWGTLRGKTLSVQSRAVGEEVGEMTLKRAVRRLVAPVSVSPFVALLALAALLFAVFAIHSEATGHAMHTQAPASSSVAASSIVPEQQTSVMGMAAVMAAPVVAAISPGSLDGMLDCALLAMTCVLLLTLVVMVFLTRLPATYRRLLDAGGIILNSWRTAALPVERPSLTLLSICRV</sequence>
<evidence type="ECO:0000313" key="3">
    <source>
        <dbReference type="Proteomes" id="UP000298173"/>
    </source>
</evidence>
<dbReference type="OrthoDB" id="5118808at2"/>
<proteinExistence type="predicted"/>
<evidence type="ECO:0000313" key="2">
    <source>
        <dbReference type="EMBL" id="TFB76146.1"/>
    </source>
</evidence>
<dbReference type="EMBL" id="SOEY01000006">
    <property type="protein sequence ID" value="TFB76146.1"/>
    <property type="molecule type" value="Genomic_DNA"/>
</dbReference>
<keyword evidence="1" id="KW-0812">Transmembrane</keyword>
<feature type="transmembrane region" description="Helical" evidence="1">
    <location>
        <begin position="167"/>
        <end position="185"/>
    </location>
</feature>